<sequence>MMNNIGAFKKKWIENPSDEKGVLLYLPVSEVFISAKFGTGENLLKEDITRGFDDYIYVRKLIFDEDEMVELDTAQLDFSSEREDYYLNLNHFCEESIEMLGNSSEEEYWILQMI</sequence>
<proteinExistence type="predicted"/>
<protein>
    <submittedName>
        <fullName evidence="1">Uncharacterized protein</fullName>
    </submittedName>
</protein>
<organism evidence="1 2">
    <name type="scientific">Anaerobutyricum soehngenii</name>
    <dbReference type="NCBI Taxonomy" id="105843"/>
    <lineage>
        <taxon>Bacteria</taxon>
        <taxon>Bacillati</taxon>
        <taxon>Bacillota</taxon>
        <taxon>Clostridia</taxon>
        <taxon>Lachnospirales</taxon>
        <taxon>Lachnospiraceae</taxon>
        <taxon>Anaerobutyricum</taxon>
    </lineage>
</organism>
<gene>
    <name evidence="1" type="ORF">JYQ75_09715</name>
</gene>
<evidence type="ECO:0000313" key="2">
    <source>
        <dbReference type="Proteomes" id="UP001315001"/>
    </source>
</evidence>
<reference evidence="1 2" key="1">
    <citation type="submission" date="2021-02" db="EMBL/GenBank/DDBJ databases">
        <title>Lactate utilizing bacteria of the human gut.</title>
        <authorList>
            <person name="Sheridan P.O."/>
        </authorList>
    </citation>
    <scope>NUCLEOTIDE SEQUENCE [LARGE SCALE GENOMIC DNA]</scope>
    <source>
        <strain evidence="1 2">HTF-83D</strain>
    </source>
</reference>
<evidence type="ECO:0000313" key="1">
    <source>
        <dbReference type="EMBL" id="MBP0057664.1"/>
    </source>
</evidence>
<dbReference type="RefSeq" id="WP_147607638.1">
    <property type="nucleotide sequence ID" value="NZ_JAFIQO010000127.1"/>
</dbReference>
<comment type="caution">
    <text evidence="1">The sequence shown here is derived from an EMBL/GenBank/DDBJ whole genome shotgun (WGS) entry which is preliminary data.</text>
</comment>
<dbReference type="EMBL" id="JAFIQO010000127">
    <property type="protein sequence ID" value="MBP0057664.1"/>
    <property type="molecule type" value="Genomic_DNA"/>
</dbReference>
<name>A0ABS3ZK34_9FIRM</name>
<keyword evidence="2" id="KW-1185">Reference proteome</keyword>
<dbReference type="Proteomes" id="UP001315001">
    <property type="component" value="Unassembled WGS sequence"/>
</dbReference>
<accession>A0ABS3ZK34</accession>